<proteinExistence type="predicted"/>
<sequence>MYSLWFSCAQGAKWTLLFKKLSSSSLNGDQGGKSTVVLNEPPPHGSITTTRKRHIRVDNSGTRKDEGQARTACKQTVDPPYKQRQMKAGHVHKILPIRSCHKKRPLVQGCL</sequence>
<dbReference type="HOGENOM" id="CLU_2159422_0_0_1"/>
<keyword evidence="3" id="KW-1185">Reference proteome</keyword>
<accession>A0A0C9YUR3</accession>
<reference evidence="2 3" key="1">
    <citation type="submission" date="2014-04" db="EMBL/GenBank/DDBJ databases">
        <authorList>
            <consortium name="DOE Joint Genome Institute"/>
            <person name="Kuo A."/>
            <person name="Kohler A."/>
            <person name="Costa M.D."/>
            <person name="Nagy L.G."/>
            <person name="Floudas D."/>
            <person name="Copeland A."/>
            <person name="Barry K.W."/>
            <person name="Cichocki N."/>
            <person name="Veneault-Fourrey C."/>
            <person name="LaButti K."/>
            <person name="Lindquist E.A."/>
            <person name="Lipzen A."/>
            <person name="Lundell T."/>
            <person name="Morin E."/>
            <person name="Murat C."/>
            <person name="Sun H."/>
            <person name="Tunlid A."/>
            <person name="Henrissat B."/>
            <person name="Grigoriev I.V."/>
            <person name="Hibbett D.S."/>
            <person name="Martin F."/>
            <person name="Nordberg H.P."/>
            <person name="Cantor M.N."/>
            <person name="Hua S.X."/>
        </authorList>
    </citation>
    <scope>NUCLEOTIDE SEQUENCE [LARGE SCALE GENOMIC DNA]</scope>
    <source>
        <strain evidence="2 3">441</strain>
    </source>
</reference>
<protein>
    <submittedName>
        <fullName evidence="2">Uncharacterized protein</fullName>
    </submittedName>
</protein>
<dbReference type="AlphaFoldDB" id="A0A0C9YUR3"/>
<evidence type="ECO:0000256" key="1">
    <source>
        <dbReference type="SAM" id="MobiDB-lite"/>
    </source>
</evidence>
<reference evidence="3" key="2">
    <citation type="submission" date="2015-01" db="EMBL/GenBank/DDBJ databases">
        <title>Evolutionary Origins and Diversification of the Mycorrhizal Mutualists.</title>
        <authorList>
            <consortium name="DOE Joint Genome Institute"/>
            <consortium name="Mycorrhizal Genomics Consortium"/>
            <person name="Kohler A."/>
            <person name="Kuo A."/>
            <person name="Nagy L.G."/>
            <person name="Floudas D."/>
            <person name="Copeland A."/>
            <person name="Barry K.W."/>
            <person name="Cichocki N."/>
            <person name="Veneault-Fourrey C."/>
            <person name="LaButti K."/>
            <person name="Lindquist E.A."/>
            <person name="Lipzen A."/>
            <person name="Lundell T."/>
            <person name="Morin E."/>
            <person name="Murat C."/>
            <person name="Riley R."/>
            <person name="Ohm R."/>
            <person name="Sun H."/>
            <person name="Tunlid A."/>
            <person name="Henrissat B."/>
            <person name="Grigoriev I.V."/>
            <person name="Hibbett D.S."/>
            <person name="Martin F."/>
        </authorList>
    </citation>
    <scope>NUCLEOTIDE SEQUENCE [LARGE SCALE GENOMIC DNA]</scope>
    <source>
        <strain evidence="3">441</strain>
    </source>
</reference>
<evidence type="ECO:0000313" key="2">
    <source>
        <dbReference type="EMBL" id="KIK20451.1"/>
    </source>
</evidence>
<organism evidence="2 3">
    <name type="scientific">Pisolithus microcarpus 441</name>
    <dbReference type="NCBI Taxonomy" id="765257"/>
    <lineage>
        <taxon>Eukaryota</taxon>
        <taxon>Fungi</taxon>
        <taxon>Dikarya</taxon>
        <taxon>Basidiomycota</taxon>
        <taxon>Agaricomycotina</taxon>
        <taxon>Agaricomycetes</taxon>
        <taxon>Agaricomycetidae</taxon>
        <taxon>Boletales</taxon>
        <taxon>Sclerodermatineae</taxon>
        <taxon>Pisolithaceae</taxon>
        <taxon>Pisolithus</taxon>
    </lineage>
</organism>
<dbReference type="Proteomes" id="UP000054018">
    <property type="component" value="Unassembled WGS sequence"/>
</dbReference>
<dbReference type="EMBL" id="KN833764">
    <property type="protein sequence ID" value="KIK20451.1"/>
    <property type="molecule type" value="Genomic_DNA"/>
</dbReference>
<feature type="region of interest" description="Disordered" evidence="1">
    <location>
        <begin position="25"/>
        <end position="75"/>
    </location>
</feature>
<evidence type="ECO:0000313" key="3">
    <source>
        <dbReference type="Proteomes" id="UP000054018"/>
    </source>
</evidence>
<gene>
    <name evidence="2" type="ORF">PISMIDRAFT_682270</name>
</gene>
<name>A0A0C9YUR3_9AGAM</name>